<dbReference type="OMA" id="IYYHITT"/>
<dbReference type="GO" id="GO:0003677">
    <property type="term" value="F:DNA binding"/>
    <property type="evidence" value="ECO:0007669"/>
    <property type="project" value="UniProtKB-KW"/>
</dbReference>
<dbReference type="Proteomes" id="UP000076989">
    <property type="component" value="Unassembled WGS sequence"/>
</dbReference>
<dbReference type="PANTHER" id="PTHR35790:SF4">
    <property type="entry name" value="HTH-TYPE TRANSCRIPTIONAL REGULATOR PCHR"/>
    <property type="match status" value="1"/>
</dbReference>
<keyword evidence="3" id="KW-0804">Transcription</keyword>
<feature type="domain" description="HTH marR-type" evidence="4">
    <location>
        <begin position="6"/>
        <end position="154"/>
    </location>
</feature>
<dbReference type="PROSITE" id="PS50995">
    <property type="entry name" value="HTH_MARR_2"/>
    <property type="match status" value="1"/>
</dbReference>
<dbReference type="SMR" id="A0A166GFL8"/>
<sequence length="157" mass="17660">MSISTEQTILTQLKTIRTKRASTTGEQKWLQQHITEANLRRLLPDISIVGLHLLSELEAGPQTGIDLATNLGVTRGGVTRAAKRLVTQGLIGSFQQPDDHKKIFYRLTPSGRKLARYHDKMHATRNHQAITLLHEHYSPAELAVIQRFLADLTDYEA</sequence>
<evidence type="ECO:0000313" key="5">
    <source>
        <dbReference type="EMBL" id="KZU05305.1"/>
    </source>
</evidence>
<dbReference type="InterPro" id="IPR036390">
    <property type="entry name" value="WH_DNA-bd_sf"/>
</dbReference>
<dbReference type="SUPFAM" id="SSF46785">
    <property type="entry name" value="Winged helix' DNA-binding domain"/>
    <property type="match status" value="1"/>
</dbReference>
<dbReference type="InterPro" id="IPR036388">
    <property type="entry name" value="WH-like_DNA-bd_sf"/>
</dbReference>
<gene>
    <name evidence="6" type="ORF">Lp19_2344</name>
    <name evidence="5" type="ORF">Nizo2260_1285</name>
</gene>
<dbReference type="EMBL" id="LUXM01000033">
    <property type="protein sequence ID" value="KZU94370.1"/>
    <property type="molecule type" value="Genomic_DNA"/>
</dbReference>
<name>A0A166GFL8_LACPN</name>
<proteinExistence type="predicted"/>
<keyword evidence="1" id="KW-0805">Transcription regulation</keyword>
<dbReference type="KEGG" id="lpb:SH83_03960"/>
<evidence type="ECO:0000313" key="8">
    <source>
        <dbReference type="Proteomes" id="UP000076989"/>
    </source>
</evidence>
<dbReference type="SMART" id="SM00347">
    <property type="entry name" value="HTH_MARR"/>
    <property type="match status" value="1"/>
</dbReference>
<dbReference type="GO" id="GO:0003700">
    <property type="term" value="F:DNA-binding transcription factor activity"/>
    <property type="evidence" value="ECO:0007669"/>
    <property type="project" value="InterPro"/>
</dbReference>
<dbReference type="Pfam" id="PF01047">
    <property type="entry name" value="MarR"/>
    <property type="match status" value="1"/>
</dbReference>
<evidence type="ECO:0000256" key="1">
    <source>
        <dbReference type="ARBA" id="ARBA00023015"/>
    </source>
</evidence>
<evidence type="ECO:0000313" key="6">
    <source>
        <dbReference type="EMBL" id="KZU94370.1"/>
    </source>
</evidence>
<dbReference type="OrthoDB" id="2329684at2"/>
<accession>A0A166GFL8</accession>
<evidence type="ECO:0000256" key="3">
    <source>
        <dbReference type="ARBA" id="ARBA00023163"/>
    </source>
</evidence>
<dbReference type="AlphaFoldDB" id="A0A166GFL8"/>
<dbReference type="Gene3D" id="1.10.10.10">
    <property type="entry name" value="Winged helix-like DNA-binding domain superfamily/Winged helix DNA-binding domain"/>
    <property type="match status" value="1"/>
</dbReference>
<evidence type="ECO:0000256" key="2">
    <source>
        <dbReference type="ARBA" id="ARBA00023125"/>
    </source>
</evidence>
<dbReference type="InterPro" id="IPR052067">
    <property type="entry name" value="Metal_resp_HTH_trans_reg"/>
</dbReference>
<dbReference type="Proteomes" id="UP000076882">
    <property type="component" value="Unassembled WGS sequence"/>
</dbReference>
<protein>
    <submittedName>
        <fullName evidence="6">Transcription regulator</fullName>
    </submittedName>
    <submittedName>
        <fullName evidence="5">Transcriptional regulator</fullName>
    </submittedName>
</protein>
<comment type="caution">
    <text evidence="6">The sequence shown here is derived from an EMBL/GenBank/DDBJ whole genome shotgun (WGS) entry which is preliminary data.</text>
</comment>
<evidence type="ECO:0000259" key="4">
    <source>
        <dbReference type="PROSITE" id="PS50995"/>
    </source>
</evidence>
<keyword evidence="2" id="KW-0238">DNA-binding</keyword>
<dbReference type="RefSeq" id="WP_003641193.1">
    <property type="nucleotide sequence ID" value="NZ_AP018405.1"/>
</dbReference>
<reference evidence="7 8" key="1">
    <citation type="submission" date="2016-03" db="EMBL/GenBank/DDBJ databases">
        <title>Comparative genomics of 54 Lactobacillus plantarum strains reveals genomic uncoupling from niche constraints.</title>
        <authorList>
            <person name="Martino M.E."/>
        </authorList>
    </citation>
    <scope>NUCLEOTIDE SEQUENCE [LARGE SCALE GENOMIC DNA]</scope>
    <source>
        <strain evidence="6 7">19.1</strain>
        <strain evidence="5 8">Nizo2260</strain>
    </source>
</reference>
<dbReference type="PATRIC" id="fig|1590.143.peg.1554"/>
<evidence type="ECO:0000313" key="7">
    <source>
        <dbReference type="Proteomes" id="UP000076882"/>
    </source>
</evidence>
<dbReference type="PANTHER" id="PTHR35790">
    <property type="entry name" value="HTH-TYPE TRANSCRIPTIONAL REGULATOR PCHR"/>
    <property type="match status" value="1"/>
</dbReference>
<dbReference type="GeneID" id="89668485"/>
<organism evidence="6 7">
    <name type="scientific">Lactiplantibacillus plantarum</name>
    <name type="common">Lactobacillus plantarum</name>
    <dbReference type="NCBI Taxonomy" id="1590"/>
    <lineage>
        <taxon>Bacteria</taxon>
        <taxon>Bacillati</taxon>
        <taxon>Bacillota</taxon>
        <taxon>Bacilli</taxon>
        <taxon>Lactobacillales</taxon>
        <taxon>Lactobacillaceae</taxon>
        <taxon>Lactiplantibacillus</taxon>
    </lineage>
</organism>
<dbReference type="InterPro" id="IPR000835">
    <property type="entry name" value="HTH_MarR-typ"/>
</dbReference>
<dbReference type="EMBL" id="LUWI01000018">
    <property type="protein sequence ID" value="KZU05305.1"/>
    <property type="molecule type" value="Genomic_DNA"/>
</dbReference>